<evidence type="ECO:0000313" key="1">
    <source>
        <dbReference type="EMBL" id="KAK7497961.1"/>
    </source>
</evidence>
<reference evidence="1 2" key="1">
    <citation type="journal article" date="2023" name="Sci. Data">
        <title>Genome assembly of the Korean intertidal mud-creeper Batillaria attramentaria.</title>
        <authorList>
            <person name="Patra A.K."/>
            <person name="Ho P.T."/>
            <person name="Jun S."/>
            <person name="Lee S.J."/>
            <person name="Kim Y."/>
            <person name="Won Y.J."/>
        </authorList>
    </citation>
    <scope>NUCLEOTIDE SEQUENCE [LARGE SCALE GENOMIC DNA]</scope>
    <source>
        <strain evidence="1">Wonlab-2016</strain>
    </source>
</reference>
<gene>
    <name evidence="1" type="ORF">BaRGS_00010832</name>
</gene>
<keyword evidence="2" id="KW-1185">Reference proteome</keyword>
<comment type="caution">
    <text evidence="1">The sequence shown here is derived from an EMBL/GenBank/DDBJ whole genome shotgun (WGS) entry which is preliminary data.</text>
</comment>
<dbReference type="AlphaFoldDB" id="A0ABD0LF24"/>
<proteinExistence type="predicted"/>
<dbReference type="EMBL" id="JACVVK020000054">
    <property type="protein sequence ID" value="KAK7497961.1"/>
    <property type="molecule type" value="Genomic_DNA"/>
</dbReference>
<accession>A0ABD0LF24</accession>
<sequence>MHVLSSRRAHKPQSRLACILVQTQKPESQGRDIAPRPTTFLLQWRREALEDYLVNDCFHISGGVVPRSH</sequence>
<evidence type="ECO:0000313" key="2">
    <source>
        <dbReference type="Proteomes" id="UP001519460"/>
    </source>
</evidence>
<dbReference type="Proteomes" id="UP001519460">
    <property type="component" value="Unassembled WGS sequence"/>
</dbReference>
<name>A0ABD0LF24_9CAEN</name>
<protein>
    <submittedName>
        <fullName evidence="1">Uncharacterized protein</fullName>
    </submittedName>
</protein>
<organism evidence="1 2">
    <name type="scientific">Batillaria attramentaria</name>
    <dbReference type="NCBI Taxonomy" id="370345"/>
    <lineage>
        <taxon>Eukaryota</taxon>
        <taxon>Metazoa</taxon>
        <taxon>Spiralia</taxon>
        <taxon>Lophotrochozoa</taxon>
        <taxon>Mollusca</taxon>
        <taxon>Gastropoda</taxon>
        <taxon>Caenogastropoda</taxon>
        <taxon>Sorbeoconcha</taxon>
        <taxon>Cerithioidea</taxon>
        <taxon>Batillariidae</taxon>
        <taxon>Batillaria</taxon>
    </lineage>
</organism>